<evidence type="ECO:0008006" key="3">
    <source>
        <dbReference type="Google" id="ProtNLM"/>
    </source>
</evidence>
<name>A0A518G3L6_9BACT</name>
<dbReference type="Pfam" id="PF07586">
    <property type="entry name" value="HXXSHH"/>
    <property type="match status" value="1"/>
</dbReference>
<dbReference type="Proteomes" id="UP000318017">
    <property type="component" value="Chromosome"/>
</dbReference>
<protein>
    <recommendedName>
        <fullName evidence="3">DUF1552 domain-containing protein</fullName>
    </recommendedName>
</protein>
<dbReference type="OrthoDB" id="9146593at2"/>
<sequence length="456" mass="50256">MNFLSQSWLINRRHALRAMGTCISLPMLECMVPLRAAEASETPRRSAFVYLANGVHSLNYQITASGKDYQFSRSLKPLEKHRQVITPISGLHHPGALGHHHNCINLWLTGGKLGPSDRNTISVDQKMAEVTAQHTRISSMEVAITQESLAWTADGVKLPAMRRCSEIFASLFAEPKGGIATQRRALRRKASVLDDNLAEVRRLEHKMGAADKGRMEQYLTSVREAEIRTRRADAWLDTPLPAVSDADRQRTNRDIAETQAGDYFRTVYDLMVLAFQTDVTRVATFSLGGEGQAIAIPEIGITESRHQLSHHGGDPGYMEKLTNYDTFAIEQFSYFLTRLAETKDLNGQPLLGSTMALFGSGMSYGHSHGNANLPLVLAGGEDLGLKHGSHLDFNKEAPGFQGYSLGPDGTLTTAHYQTCSRPVNTDAHMSNLLLMMAQRMGVETNSFGDSNSLIEV</sequence>
<dbReference type="EMBL" id="CP036298">
    <property type="protein sequence ID" value="QDV23184.1"/>
    <property type="molecule type" value="Genomic_DNA"/>
</dbReference>
<dbReference type="RefSeq" id="WP_145075839.1">
    <property type="nucleotide sequence ID" value="NZ_CP036298.1"/>
</dbReference>
<organism evidence="1 2">
    <name type="scientific">Aureliella helgolandensis</name>
    <dbReference type="NCBI Taxonomy" id="2527968"/>
    <lineage>
        <taxon>Bacteria</taxon>
        <taxon>Pseudomonadati</taxon>
        <taxon>Planctomycetota</taxon>
        <taxon>Planctomycetia</taxon>
        <taxon>Pirellulales</taxon>
        <taxon>Pirellulaceae</taxon>
        <taxon>Aureliella</taxon>
    </lineage>
</organism>
<dbReference type="InterPro" id="IPR011447">
    <property type="entry name" value="DUF1552"/>
</dbReference>
<reference evidence="1 2" key="1">
    <citation type="submission" date="2019-02" db="EMBL/GenBank/DDBJ databases">
        <title>Deep-cultivation of Planctomycetes and their phenomic and genomic characterization uncovers novel biology.</title>
        <authorList>
            <person name="Wiegand S."/>
            <person name="Jogler M."/>
            <person name="Boedeker C."/>
            <person name="Pinto D."/>
            <person name="Vollmers J."/>
            <person name="Rivas-Marin E."/>
            <person name="Kohn T."/>
            <person name="Peeters S.H."/>
            <person name="Heuer A."/>
            <person name="Rast P."/>
            <person name="Oberbeckmann S."/>
            <person name="Bunk B."/>
            <person name="Jeske O."/>
            <person name="Meyerdierks A."/>
            <person name="Storesund J.E."/>
            <person name="Kallscheuer N."/>
            <person name="Luecker S."/>
            <person name="Lage O.M."/>
            <person name="Pohl T."/>
            <person name="Merkel B.J."/>
            <person name="Hornburger P."/>
            <person name="Mueller R.-W."/>
            <person name="Bruemmer F."/>
            <person name="Labrenz M."/>
            <person name="Spormann A.M."/>
            <person name="Op den Camp H."/>
            <person name="Overmann J."/>
            <person name="Amann R."/>
            <person name="Jetten M.S.M."/>
            <person name="Mascher T."/>
            <person name="Medema M.H."/>
            <person name="Devos D.P."/>
            <person name="Kaster A.-K."/>
            <person name="Ovreas L."/>
            <person name="Rohde M."/>
            <person name="Galperin M.Y."/>
            <person name="Jogler C."/>
        </authorList>
    </citation>
    <scope>NUCLEOTIDE SEQUENCE [LARGE SCALE GENOMIC DNA]</scope>
    <source>
        <strain evidence="1 2">Q31a</strain>
    </source>
</reference>
<accession>A0A518G3L6</accession>
<evidence type="ECO:0000313" key="2">
    <source>
        <dbReference type="Proteomes" id="UP000318017"/>
    </source>
</evidence>
<proteinExistence type="predicted"/>
<keyword evidence="2" id="KW-1185">Reference proteome</keyword>
<dbReference type="KEGG" id="ahel:Q31a_14820"/>
<dbReference type="AlphaFoldDB" id="A0A518G3L6"/>
<evidence type="ECO:0000313" key="1">
    <source>
        <dbReference type="EMBL" id="QDV23184.1"/>
    </source>
</evidence>
<gene>
    <name evidence="1" type="ORF">Q31a_14820</name>
</gene>